<dbReference type="RefSeq" id="WP_083048021.1">
    <property type="nucleotide sequence ID" value="NZ_MWQY01000002.1"/>
</dbReference>
<accession>A0A1Y1S3E4</accession>
<sequence length="278" mass="31094">MKPIKKLSKAVLIGSALILVFTGCVSVDDIVSGNLMAKTEARMGQAVADAMGIGELEDAVLATLIYTQVFYAGGYGYGYEDFTEGEGVAWILTAKDNDGSETLEVERALLKRNTDGTAWWFLAYRAEGEDEFISEALLDSDYTIVKFRYHDPETDAIREWVPEQDESAEETADDEEMEEEPEVGYFEGDYGEYVTGTERVVVPAGTYQAEHVLIEDSYTAEDGAEASESYEVRYEWWLVKDVPGDLVKYSWQNVSDNSSLVGELLSHKRGYTTRLESY</sequence>
<dbReference type="OrthoDB" id="368244at2"/>
<dbReference type="EMBL" id="MWQY01000002">
    <property type="protein sequence ID" value="ORC37902.1"/>
    <property type="molecule type" value="Genomic_DNA"/>
</dbReference>
<protein>
    <submittedName>
        <fullName evidence="2">Uncharacterized protein</fullName>
    </submittedName>
</protein>
<dbReference type="PROSITE" id="PS51257">
    <property type="entry name" value="PROKAR_LIPOPROTEIN"/>
    <property type="match status" value="1"/>
</dbReference>
<evidence type="ECO:0000256" key="1">
    <source>
        <dbReference type="SAM" id="MobiDB-lite"/>
    </source>
</evidence>
<gene>
    <name evidence="2" type="ORF">B4O97_02570</name>
</gene>
<evidence type="ECO:0000313" key="3">
    <source>
        <dbReference type="Proteomes" id="UP000192343"/>
    </source>
</evidence>
<feature type="region of interest" description="Disordered" evidence="1">
    <location>
        <begin position="162"/>
        <end position="181"/>
    </location>
</feature>
<dbReference type="AlphaFoldDB" id="A0A1Y1S3E4"/>
<organism evidence="2 3">
    <name type="scientific">Marispirochaeta aestuarii</name>
    <dbReference type="NCBI Taxonomy" id="1963862"/>
    <lineage>
        <taxon>Bacteria</taxon>
        <taxon>Pseudomonadati</taxon>
        <taxon>Spirochaetota</taxon>
        <taxon>Spirochaetia</taxon>
        <taxon>Spirochaetales</taxon>
        <taxon>Spirochaetaceae</taxon>
        <taxon>Marispirochaeta</taxon>
    </lineage>
</organism>
<comment type="caution">
    <text evidence="2">The sequence shown here is derived from an EMBL/GenBank/DDBJ whole genome shotgun (WGS) entry which is preliminary data.</text>
</comment>
<evidence type="ECO:0000313" key="2">
    <source>
        <dbReference type="EMBL" id="ORC37902.1"/>
    </source>
</evidence>
<keyword evidence="3" id="KW-1185">Reference proteome</keyword>
<name>A0A1Y1S3E4_9SPIO</name>
<reference evidence="2 3" key="1">
    <citation type="submission" date="2017-03" db="EMBL/GenBank/DDBJ databases">
        <title>Draft Genome sequence of Marispirochaeta sp. strain JC444.</title>
        <authorList>
            <person name="Shivani Y."/>
            <person name="Subhash Y."/>
            <person name="Sasikala C."/>
            <person name="Ramana C."/>
        </authorList>
    </citation>
    <scope>NUCLEOTIDE SEQUENCE [LARGE SCALE GENOMIC DNA]</scope>
    <source>
        <strain evidence="2 3">JC444</strain>
    </source>
</reference>
<dbReference type="Proteomes" id="UP000192343">
    <property type="component" value="Unassembled WGS sequence"/>
</dbReference>
<proteinExistence type="predicted"/>